<reference evidence="1" key="2">
    <citation type="journal article" date="2022" name="New Phytol.">
        <title>Evolutionary transition to the ectomycorrhizal habit in the genomes of a hyperdiverse lineage of mushroom-forming fungi.</title>
        <authorList>
            <person name="Looney B."/>
            <person name="Miyauchi S."/>
            <person name="Morin E."/>
            <person name="Drula E."/>
            <person name="Courty P.E."/>
            <person name="Kohler A."/>
            <person name="Kuo A."/>
            <person name="LaButti K."/>
            <person name="Pangilinan J."/>
            <person name="Lipzen A."/>
            <person name="Riley R."/>
            <person name="Andreopoulos W."/>
            <person name="He G."/>
            <person name="Johnson J."/>
            <person name="Nolan M."/>
            <person name="Tritt A."/>
            <person name="Barry K.W."/>
            <person name="Grigoriev I.V."/>
            <person name="Nagy L.G."/>
            <person name="Hibbett D."/>
            <person name="Henrissat B."/>
            <person name="Matheny P.B."/>
            <person name="Labbe J."/>
            <person name="Martin F.M."/>
        </authorList>
    </citation>
    <scope>NUCLEOTIDE SEQUENCE</scope>
    <source>
        <strain evidence="1">HHB10654</strain>
    </source>
</reference>
<protein>
    <submittedName>
        <fullName evidence="1">Uncharacterized protein</fullName>
    </submittedName>
</protein>
<keyword evidence="2" id="KW-1185">Reference proteome</keyword>
<reference evidence="1" key="1">
    <citation type="submission" date="2021-03" db="EMBL/GenBank/DDBJ databases">
        <authorList>
            <consortium name="DOE Joint Genome Institute"/>
            <person name="Ahrendt S."/>
            <person name="Looney B.P."/>
            <person name="Miyauchi S."/>
            <person name="Morin E."/>
            <person name="Drula E."/>
            <person name="Courty P.E."/>
            <person name="Chicoki N."/>
            <person name="Fauchery L."/>
            <person name="Kohler A."/>
            <person name="Kuo A."/>
            <person name="Labutti K."/>
            <person name="Pangilinan J."/>
            <person name="Lipzen A."/>
            <person name="Riley R."/>
            <person name="Andreopoulos W."/>
            <person name="He G."/>
            <person name="Johnson J."/>
            <person name="Barry K.W."/>
            <person name="Grigoriev I.V."/>
            <person name="Nagy L."/>
            <person name="Hibbett D."/>
            <person name="Henrissat B."/>
            <person name="Matheny P.B."/>
            <person name="Labbe J."/>
            <person name="Martin F."/>
        </authorList>
    </citation>
    <scope>NUCLEOTIDE SEQUENCE</scope>
    <source>
        <strain evidence="1">HHB10654</strain>
    </source>
</reference>
<accession>A0ACB8SMC2</accession>
<comment type="caution">
    <text evidence="1">The sequence shown here is derived from an EMBL/GenBank/DDBJ whole genome shotgun (WGS) entry which is preliminary data.</text>
</comment>
<organism evidence="1 2">
    <name type="scientific">Artomyces pyxidatus</name>
    <dbReference type="NCBI Taxonomy" id="48021"/>
    <lineage>
        <taxon>Eukaryota</taxon>
        <taxon>Fungi</taxon>
        <taxon>Dikarya</taxon>
        <taxon>Basidiomycota</taxon>
        <taxon>Agaricomycotina</taxon>
        <taxon>Agaricomycetes</taxon>
        <taxon>Russulales</taxon>
        <taxon>Auriscalpiaceae</taxon>
        <taxon>Artomyces</taxon>
    </lineage>
</organism>
<evidence type="ECO:0000313" key="1">
    <source>
        <dbReference type="EMBL" id="KAI0057524.1"/>
    </source>
</evidence>
<dbReference type="EMBL" id="MU277246">
    <property type="protein sequence ID" value="KAI0057524.1"/>
    <property type="molecule type" value="Genomic_DNA"/>
</dbReference>
<sequence length="114" mass="12716">MSFVARDLSLLTDAMNSFDSAICVRDHPDSAFDFVDARAPRVATLSSDQQAIVDAGPTSACDRGDLVRSEEHMQRLRQRVQELEAIAQSQTLMMNEKEGQIRKVHSAAVWILLQ</sequence>
<gene>
    <name evidence="1" type="ORF">BV25DRAFT_1920109</name>
</gene>
<evidence type="ECO:0000313" key="2">
    <source>
        <dbReference type="Proteomes" id="UP000814140"/>
    </source>
</evidence>
<name>A0ACB8SMC2_9AGAM</name>
<dbReference type="Proteomes" id="UP000814140">
    <property type="component" value="Unassembled WGS sequence"/>
</dbReference>
<proteinExistence type="predicted"/>